<evidence type="ECO:0000259" key="9">
    <source>
        <dbReference type="Pfam" id="PF01850"/>
    </source>
</evidence>
<feature type="domain" description="PIN" evidence="9">
    <location>
        <begin position="2"/>
        <end position="120"/>
    </location>
</feature>
<keyword evidence="8" id="KW-0800">Toxin</keyword>
<keyword evidence="2 8" id="KW-1277">Toxin-antitoxin system</keyword>
<evidence type="ECO:0000256" key="2">
    <source>
        <dbReference type="ARBA" id="ARBA00022649"/>
    </source>
</evidence>
<proteinExistence type="inferred from homology"/>
<evidence type="ECO:0000256" key="7">
    <source>
        <dbReference type="ARBA" id="ARBA00038093"/>
    </source>
</evidence>
<organism evidence="10">
    <name type="scientific">uncultured delta proteobacterium</name>
    <dbReference type="NCBI Taxonomy" id="34034"/>
    <lineage>
        <taxon>Bacteria</taxon>
        <taxon>Deltaproteobacteria</taxon>
        <taxon>environmental samples</taxon>
    </lineage>
</organism>
<comment type="cofactor">
    <cofactor evidence="1 8">
        <name>Mg(2+)</name>
        <dbReference type="ChEBI" id="CHEBI:18420"/>
    </cofactor>
</comment>
<keyword evidence="5 8" id="KW-0378">Hydrolase</keyword>
<accession>A0A212KFW2</accession>
<comment type="function">
    <text evidence="8">Toxic component of a toxin-antitoxin (TA) system. An RNase.</text>
</comment>
<dbReference type="GO" id="GO:0090729">
    <property type="term" value="F:toxin activity"/>
    <property type="evidence" value="ECO:0007669"/>
    <property type="project" value="UniProtKB-KW"/>
</dbReference>
<dbReference type="GO" id="GO:0016787">
    <property type="term" value="F:hydrolase activity"/>
    <property type="evidence" value="ECO:0007669"/>
    <property type="project" value="UniProtKB-KW"/>
</dbReference>
<dbReference type="CDD" id="cd18746">
    <property type="entry name" value="PIN_VapC4-5_FitB-like"/>
    <property type="match status" value="1"/>
</dbReference>
<evidence type="ECO:0000256" key="3">
    <source>
        <dbReference type="ARBA" id="ARBA00022722"/>
    </source>
</evidence>
<dbReference type="InterPro" id="IPR029060">
    <property type="entry name" value="PIN-like_dom_sf"/>
</dbReference>
<sequence length="134" mass="14765">MYLLDTVALSEMRKRERNAGLAAWIGKQRDADLFVSVISIGELERGICSVAKKDAEFARTLGIWLDKLLMVYSDRILPVSLAAARRWGLLSASCGNAGADILLAATALEHDCAVVTRNVRHFEPTGVRTHNPWT</sequence>
<dbReference type="PANTHER" id="PTHR33653:SF1">
    <property type="entry name" value="RIBONUCLEASE VAPC2"/>
    <property type="match status" value="1"/>
</dbReference>
<dbReference type="InterPro" id="IPR050556">
    <property type="entry name" value="Type_II_TA_system_RNase"/>
</dbReference>
<reference evidence="10" key="1">
    <citation type="submission" date="2016-04" db="EMBL/GenBank/DDBJ databases">
        <authorList>
            <person name="Evans L.H."/>
            <person name="Alamgir A."/>
            <person name="Owens N."/>
            <person name="Weber N.D."/>
            <person name="Virtaneva K."/>
            <person name="Barbian K."/>
            <person name="Babar A."/>
            <person name="Rosenke K."/>
        </authorList>
    </citation>
    <scope>NUCLEOTIDE SEQUENCE</scope>
    <source>
        <strain evidence="10">86</strain>
    </source>
</reference>
<keyword evidence="4 8" id="KW-0479">Metal-binding</keyword>
<keyword evidence="3 8" id="KW-0540">Nuclease</keyword>
<dbReference type="EMBL" id="FLUQ01000006">
    <property type="protein sequence ID" value="SBW10616.1"/>
    <property type="molecule type" value="Genomic_DNA"/>
</dbReference>
<evidence type="ECO:0000256" key="5">
    <source>
        <dbReference type="ARBA" id="ARBA00022801"/>
    </source>
</evidence>
<comment type="similarity">
    <text evidence="7 8">Belongs to the PINc/VapC protein family.</text>
</comment>
<gene>
    <name evidence="8" type="primary">vapC</name>
    <name evidence="10" type="ORF">KL86DPRO_60228</name>
</gene>
<protein>
    <recommendedName>
        <fullName evidence="8">Ribonuclease VapC</fullName>
        <shortName evidence="8">RNase VapC</shortName>
        <ecNumber evidence="8">3.1.-.-</ecNumber>
    </recommendedName>
    <alternativeName>
        <fullName evidence="8">Toxin VapC</fullName>
    </alternativeName>
</protein>
<dbReference type="InterPro" id="IPR022907">
    <property type="entry name" value="VapC_family"/>
</dbReference>
<feature type="binding site" evidence="8">
    <location>
        <position position="5"/>
    </location>
    <ligand>
        <name>Mg(2+)</name>
        <dbReference type="ChEBI" id="CHEBI:18420"/>
    </ligand>
</feature>
<dbReference type="HAMAP" id="MF_00265">
    <property type="entry name" value="VapC_Nob1"/>
    <property type="match status" value="1"/>
</dbReference>
<dbReference type="PANTHER" id="PTHR33653">
    <property type="entry name" value="RIBONUCLEASE VAPC2"/>
    <property type="match status" value="1"/>
</dbReference>
<dbReference type="SUPFAM" id="SSF88723">
    <property type="entry name" value="PIN domain-like"/>
    <property type="match status" value="1"/>
</dbReference>
<evidence type="ECO:0000313" key="10">
    <source>
        <dbReference type="EMBL" id="SBW10616.1"/>
    </source>
</evidence>
<evidence type="ECO:0000256" key="4">
    <source>
        <dbReference type="ARBA" id="ARBA00022723"/>
    </source>
</evidence>
<name>A0A212KFW2_9DELT</name>
<dbReference type="Gene3D" id="3.40.50.1010">
    <property type="entry name" value="5'-nuclease"/>
    <property type="match status" value="1"/>
</dbReference>
<dbReference type="GO" id="GO:0000287">
    <property type="term" value="F:magnesium ion binding"/>
    <property type="evidence" value="ECO:0007669"/>
    <property type="project" value="UniProtKB-UniRule"/>
</dbReference>
<dbReference type="EC" id="3.1.-.-" evidence="8"/>
<evidence type="ECO:0000256" key="1">
    <source>
        <dbReference type="ARBA" id="ARBA00001946"/>
    </source>
</evidence>
<dbReference type="Pfam" id="PF01850">
    <property type="entry name" value="PIN"/>
    <property type="match status" value="1"/>
</dbReference>
<evidence type="ECO:0000256" key="8">
    <source>
        <dbReference type="HAMAP-Rule" id="MF_00265"/>
    </source>
</evidence>
<keyword evidence="6 8" id="KW-0460">Magnesium</keyword>
<dbReference type="GO" id="GO:0004540">
    <property type="term" value="F:RNA nuclease activity"/>
    <property type="evidence" value="ECO:0007669"/>
    <property type="project" value="InterPro"/>
</dbReference>
<evidence type="ECO:0000256" key="6">
    <source>
        <dbReference type="ARBA" id="ARBA00022842"/>
    </source>
</evidence>
<dbReference type="AlphaFoldDB" id="A0A212KFW2"/>
<feature type="binding site" evidence="8">
    <location>
        <position position="100"/>
    </location>
    <ligand>
        <name>Mg(2+)</name>
        <dbReference type="ChEBI" id="CHEBI:18420"/>
    </ligand>
</feature>
<dbReference type="InterPro" id="IPR002716">
    <property type="entry name" value="PIN_dom"/>
</dbReference>